<dbReference type="Proteomes" id="UP000761380">
    <property type="component" value="Unassembled WGS sequence"/>
</dbReference>
<evidence type="ECO:0000313" key="2">
    <source>
        <dbReference type="Proteomes" id="UP000761380"/>
    </source>
</evidence>
<gene>
    <name evidence="1" type="ORF">E7201_06830</name>
</gene>
<dbReference type="EMBL" id="SVBY01000041">
    <property type="protein sequence ID" value="MBE6092865.1"/>
    <property type="molecule type" value="Genomic_DNA"/>
</dbReference>
<dbReference type="AlphaFoldDB" id="A0A927WN33"/>
<organism evidence="1 2">
    <name type="scientific">Selenomonas ruminantium</name>
    <dbReference type="NCBI Taxonomy" id="971"/>
    <lineage>
        <taxon>Bacteria</taxon>
        <taxon>Bacillati</taxon>
        <taxon>Bacillota</taxon>
        <taxon>Negativicutes</taxon>
        <taxon>Selenomonadales</taxon>
        <taxon>Selenomonadaceae</taxon>
        <taxon>Selenomonas</taxon>
    </lineage>
</organism>
<accession>A0A927WN33</accession>
<comment type="caution">
    <text evidence="1">The sequence shown here is derived from an EMBL/GenBank/DDBJ whole genome shotgun (WGS) entry which is preliminary data.</text>
</comment>
<proteinExistence type="predicted"/>
<sequence>MSELPVSAEQYFADFSFDLADYRIIRKGKYVATVKGLDNSSHGQQFVSFLYGADIKIGDMLQTGTTILFVARLDYDTYNGKKQLINAFVR</sequence>
<reference evidence="1" key="1">
    <citation type="submission" date="2019-04" db="EMBL/GenBank/DDBJ databases">
        <title>Evolution of Biomass-Degrading Anaerobic Consortia Revealed by Metagenomics.</title>
        <authorList>
            <person name="Peng X."/>
        </authorList>
    </citation>
    <scope>NUCLEOTIDE SEQUENCE</scope>
    <source>
        <strain evidence="1">SIG240</strain>
    </source>
</reference>
<evidence type="ECO:0000313" key="1">
    <source>
        <dbReference type="EMBL" id="MBE6092865.1"/>
    </source>
</evidence>
<protein>
    <submittedName>
        <fullName evidence="1">Uncharacterized protein</fullName>
    </submittedName>
</protein>
<name>A0A927WN33_SELRU</name>